<dbReference type="EMBL" id="PQFF01000128">
    <property type="protein sequence ID" value="RHZ80350.1"/>
    <property type="molecule type" value="Genomic_DNA"/>
</dbReference>
<dbReference type="SUPFAM" id="SSF53474">
    <property type="entry name" value="alpha/beta-Hydrolases"/>
    <property type="match status" value="1"/>
</dbReference>
<dbReference type="STRING" id="1348612.A0A397J6C7"/>
<protein>
    <recommendedName>
        <fullName evidence="1">Serine aminopeptidase S33 domain-containing protein</fullName>
    </recommendedName>
</protein>
<dbReference type="OrthoDB" id="408373at2759"/>
<dbReference type="Pfam" id="PF12146">
    <property type="entry name" value="Hydrolase_4"/>
    <property type="match status" value="1"/>
</dbReference>
<dbReference type="InterPro" id="IPR000073">
    <property type="entry name" value="AB_hydrolase_1"/>
</dbReference>
<accession>A0A397J6C7</accession>
<organism evidence="2 3">
    <name type="scientific">Diversispora epigaea</name>
    <dbReference type="NCBI Taxonomy" id="1348612"/>
    <lineage>
        <taxon>Eukaryota</taxon>
        <taxon>Fungi</taxon>
        <taxon>Fungi incertae sedis</taxon>
        <taxon>Mucoromycota</taxon>
        <taxon>Glomeromycotina</taxon>
        <taxon>Glomeromycetes</taxon>
        <taxon>Diversisporales</taxon>
        <taxon>Diversisporaceae</taxon>
        <taxon>Diversispora</taxon>
    </lineage>
</organism>
<evidence type="ECO:0000313" key="3">
    <source>
        <dbReference type="Proteomes" id="UP000266861"/>
    </source>
</evidence>
<name>A0A397J6C7_9GLOM</name>
<evidence type="ECO:0000259" key="1">
    <source>
        <dbReference type="Pfam" id="PF12146"/>
    </source>
</evidence>
<sequence length="351" mass="40014">MEPLPNFLCSLENTGNTFYNGFIEPILRLINLPPKDSTFGRASLPLNFYEEILRSEPYVHTECKIPFPFNGATDSFIYYQTWFLPTTKFQRNTDILYIHGLNEYGGRFSETCVPYLEQGFRVIGLDLPGFGRSSGLHAHFNNCNDLIEAVHEVINHLKISNDKKRKLILYGGSMGGMIILSYAIKYPDNFDALSVFAPLIYVSAESQPPKFVENIAKMLIKTPLGRLPIASAHSGKSSKDPNHTKLFFEDPLNYRGNLRCSTGLALKASAEWLELNLENISKPFLVQHGLSDRVTRFEGSKKLFDKAQTPKNQKQIILYEDCEHDMFRDKDSKDKVLEDVINWMISIDLKL</sequence>
<dbReference type="PRINTS" id="PR00111">
    <property type="entry name" value="ABHYDROLASE"/>
</dbReference>
<reference evidence="2 3" key="1">
    <citation type="submission" date="2018-08" db="EMBL/GenBank/DDBJ databases">
        <title>Genome and evolution of the arbuscular mycorrhizal fungus Diversispora epigaea (formerly Glomus versiforme) and its bacterial endosymbionts.</title>
        <authorList>
            <person name="Sun X."/>
            <person name="Fei Z."/>
            <person name="Harrison M."/>
        </authorList>
    </citation>
    <scope>NUCLEOTIDE SEQUENCE [LARGE SCALE GENOMIC DNA]</scope>
    <source>
        <strain evidence="2 3">IT104</strain>
    </source>
</reference>
<dbReference type="Proteomes" id="UP000266861">
    <property type="component" value="Unassembled WGS sequence"/>
</dbReference>
<keyword evidence="3" id="KW-1185">Reference proteome</keyword>
<dbReference type="InterPro" id="IPR022742">
    <property type="entry name" value="Hydrolase_4"/>
</dbReference>
<dbReference type="InterPro" id="IPR029058">
    <property type="entry name" value="AB_hydrolase_fold"/>
</dbReference>
<evidence type="ECO:0000313" key="2">
    <source>
        <dbReference type="EMBL" id="RHZ80350.1"/>
    </source>
</evidence>
<gene>
    <name evidence="2" type="ORF">Glove_137g154</name>
</gene>
<dbReference type="PANTHER" id="PTHR11614">
    <property type="entry name" value="PHOSPHOLIPASE-RELATED"/>
    <property type="match status" value="1"/>
</dbReference>
<proteinExistence type="predicted"/>
<dbReference type="InterPro" id="IPR051044">
    <property type="entry name" value="MAG_DAG_Lipase"/>
</dbReference>
<dbReference type="Gene3D" id="3.40.50.1820">
    <property type="entry name" value="alpha/beta hydrolase"/>
    <property type="match status" value="1"/>
</dbReference>
<dbReference type="AlphaFoldDB" id="A0A397J6C7"/>
<comment type="caution">
    <text evidence="2">The sequence shown here is derived from an EMBL/GenBank/DDBJ whole genome shotgun (WGS) entry which is preliminary data.</text>
</comment>
<feature type="domain" description="Serine aminopeptidase S33" evidence="1">
    <location>
        <begin position="95"/>
        <end position="331"/>
    </location>
</feature>